<evidence type="ECO:0000313" key="3">
    <source>
        <dbReference type="EMBL" id="QJR37452.1"/>
    </source>
</evidence>
<evidence type="ECO:0000256" key="1">
    <source>
        <dbReference type="SAM" id="MobiDB-lite"/>
    </source>
</evidence>
<dbReference type="AlphaFoldDB" id="A0A6M4IX27"/>
<protein>
    <submittedName>
        <fullName evidence="3">Uncharacterized protein</fullName>
    </submittedName>
</protein>
<feature type="region of interest" description="Disordered" evidence="1">
    <location>
        <begin position="28"/>
        <end position="65"/>
    </location>
</feature>
<dbReference type="KEGG" id="ggr:HKW67_19020"/>
<name>A0A6M4IX27_9BACT</name>
<evidence type="ECO:0000313" key="4">
    <source>
        <dbReference type="Proteomes" id="UP000500938"/>
    </source>
</evidence>
<dbReference type="Proteomes" id="UP000500938">
    <property type="component" value="Chromosome"/>
</dbReference>
<keyword evidence="2" id="KW-0732">Signal</keyword>
<dbReference type="RefSeq" id="WP_171226887.1">
    <property type="nucleotide sequence ID" value="NZ_CP053085.1"/>
</dbReference>
<evidence type="ECO:0000256" key="2">
    <source>
        <dbReference type="SAM" id="SignalP"/>
    </source>
</evidence>
<organism evidence="3 4">
    <name type="scientific">Gemmatimonas groenlandica</name>
    <dbReference type="NCBI Taxonomy" id="2732249"/>
    <lineage>
        <taxon>Bacteria</taxon>
        <taxon>Pseudomonadati</taxon>
        <taxon>Gemmatimonadota</taxon>
        <taxon>Gemmatimonadia</taxon>
        <taxon>Gemmatimonadales</taxon>
        <taxon>Gemmatimonadaceae</taxon>
        <taxon>Gemmatimonas</taxon>
    </lineage>
</organism>
<keyword evidence="4" id="KW-1185">Reference proteome</keyword>
<accession>A0A6M4IX27</accession>
<proteinExistence type="predicted"/>
<feature type="chain" id="PRO_5027077205" evidence="2">
    <location>
        <begin position="31"/>
        <end position="379"/>
    </location>
</feature>
<feature type="signal peptide" evidence="2">
    <location>
        <begin position="1"/>
        <end position="30"/>
    </location>
</feature>
<dbReference type="EMBL" id="CP053085">
    <property type="protein sequence ID" value="QJR37452.1"/>
    <property type="molecule type" value="Genomic_DNA"/>
</dbReference>
<reference evidence="3 4" key="1">
    <citation type="submission" date="2020-05" db="EMBL/GenBank/DDBJ databases">
        <title>Complete genome sequence of Gemmatimonas greenlandica TET16.</title>
        <authorList>
            <person name="Zeng Y."/>
        </authorList>
    </citation>
    <scope>NUCLEOTIDE SEQUENCE [LARGE SCALE GENOMIC DNA]</scope>
    <source>
        <strain evidence="3 4">TET16</strain>
    </source>
</reference>
<sequence length="379" mass="42203">MIRTTLRFTSRLMRVAATLMLVAGASAAQAQDAGKKPKKPKEPKTAADSLKVAGPPKPKKMPAPPMFASEKPLELTLTTNIKQIKKDKSADAPWRTATIAYTGEDGKAVTVPVRVKTRGIWRLKHCDYPPIRIKVADKAGKGTLLEDLDEPKLVTYCRNLDTYEQYVVQEAQLYRINRLVTDVSHKVRLVRLSYADSASGKVEVTRYSFLIEDPAHVARRMNGVILDRKGATADDLDPDISALAFTFQYFIGNTDFSFGGLHNGEVIALADGRNLPVSYDFDFAGAIDATYAGVDPQMKVTRVRDRQFRGYCAHQAAYPKAFEQFVAKKDAIYALYRDEIGLLISPNKVKSALGYYDDFYESIKTPKDAQRDLFATCVK</sequence>
<gene>
    <name evidence="3" type="ORF">HKW67_19020</name>
</gene>